<dbReference type="GO" id="GO:0043138">
    <property type="term" value="F:3'-5' DNA helicase activity"/>
    <property type="evidence" value="ECO:0007669"/>
    <property type="project" value="TreeGrafter"/>
</dbReference>
<sequence>MGMALDIVWGNVKNSTAAKILSETLQNLAIDGTLYLGYPIMASADNSTTVQALLLSKVPGLVAFNFPPIETCVEELQAQQDSLAYAIEGSLGRHDALREGRRLGVTANIVSFFPASNSFTNETNDKYYFAYPKNISLIFTKCAPVDESFFRSLVAAIQRVTTIKPIKKRTNVKGTDSRGAILKKLEVQIANLDQWQKKAAIETPEGAQRVRGLAGSGKTVVLALKAAYLHAEHPEWDIAITFNTRSLSQQFFDLVERFSIEHSGDKPNFEKLHILHAWGSYSASGIYSTIADSLNVPAMDFGTAKNQYGYNNAFHGACGELLTYAKSQPVELYDAVLIDEAQDLPVPFFQLVYLATKSPKRIVWAYDELQNLNNTQMTSVQHLFNGNVSINNVENSPQQDIILPICYRNTPWALTLAHALGFGIYRDDGLVQLFDELSLWQEIGYQIDSGNLNFDSDVTLSRRSDSCPRFFDDLLTKEDAVITKKFEDEIAQYEWIAEQINKNITEDELDPDDILIILPNALTAKTKYPLLAQSLQRHGIDSHLAGVSSRSDVFFIRNSVVVSSIYRAKGNEAPMVYLANSNYCAQGYELIKLRNTLFTAITRSRAWVRLCGYGRNMDILIDEIQRTVDNSYKLKFHVPTKGELAELRLINRDRTPEEKEKIRKAEESAKGILKLIEDGTLSPSNSAALQSLLESLGKNQTSTKPNQS</sequence>
<name>Q6AR81_DESPS</name>
<keyword evidence="4" id="KW-1185">Reference proteome</keyword>
<dbReference type="OrthoDB" id="5441773at2"/>
<dbReference type="KEGG" id="dps:DP0414"/>
<reference evidence="4" key="1">
    <citation type="journal article" date="2004" name="Environ. Microbiol.">
        <title>The genome of Desulfotalea psychrophila, a sulfate-reducing bacterium from permanently cold Arctic sediments.</title>
        <authorList>
            <person name="Rabus R."/>
            <person name="Ruepp A."/>
            <person name="Frickey T."/>
            <person name="Rattei T."/>
            <person name="Fartmann B."/>
            <person name="Stark M."/>
            <person name="Bauer M."/>
            <person name="Zibat A."/>
            <person name="Lombardot T."/>
            <person name="Becker I."/>
            <person name="Amann J."/>
            <person name="Gellner K."/>
            <person name="Teeling H."/>
            <person name="Leuschner W.D."/>
            <person name="Gloeckner F.-O."/>
            <person name="Lupas A.N."/>
            <person name="Amann R."/>
            <person name="Klenk H.-P."/>
        </authorList>
    </citation>
    <scope>NUCLEOTIDE SEQUENCE [LARGE SCALE GENOMIC DNA]</scope>
    <source>
        <strain evidence="4">DSM 12343 / LSv54</strain>
    </source>
</reference>
<dbReference type="Gene3D" id="3.40.50.300">
    <property type="entry name" value="P-loop containing nucleotide triphosphate hydrolases"/>
    <property type="match status" value="2"/>
</dbReference>
<dbReference type="eggNOG" id="COG3972">
    <property type="taxonomic scope" value="Bacteria"/>
</dbReference>
<dbReference type="AlphaFoldDB" id="Q6AR81"/>
<dbReference type="SUPFAM" id="SSF52540">
    <property type="entry name" value="P-loop containing nucleoside triphosphate hydrolases"/>
    <property type="match status" value="1"/>
</dbReference>
<dbReference type="eggNOG" id="COG0210">
    <property type="taxonomic scope" value="Bacteria"/>
</dbReference>
<dbReference type="InterPro" id="IPR000212">
    <property type="entry name" value="DNA_helicase_UvrD/REP"/>
</dbReference>
<dbReference type="GO" id="GO:0000725">
    <property type="term" value="P:recombinational repair"/>
    <property type="evidence" value="ECO:0007669"/>
    <property type="project" value="TreeGrafter"/>
</dbReference>
<dbReference type="STRING" id="177439.DP0414"/>
<dbReference type="EMBL" id="CR522870">
    <property type="protein sequence ID" value="CAG35143.1"/>
    <property type="molecule type" value="Genomic_DNA"/>
</dbReference>
<dbReference type="PANTHER" id="PTHR11070">
    <property type="entry name" value="UVRD / RECB / PCRA DNA HELICASE FAMILY MEMBER"/>
    <property type="match status" value="1"/>
</dbReference>
<evidence type="ECO:0000313" key="4">
    <source>
        <dbReference type="Proteomes" id="UP000000602"/>
    </source>
</evidence>
<dbReference type="GO" id="GO:0005524">
    <property type="term" value="F:ATP binding"/>
    <property type="evidence" value="ECO:0007669"/>
    <property type="project" value="InterPro"/>
</dbReference>
<accession>Q6AR81</accession>
<evidence type="ECO:0000256" key="1">
    <source>
        <dbReference type="ARBA" id="ARBA00034923"/>
    </source>
</evidence>
<feature type="domain" description="UvrD-like helicase C-terminal" evidence="2">
    <location>
        <begin position="560"/>
        <end position="610"/>
    </location>
</feature>
<protein>
    <recommendedName>
        <fullName evidence="1">DNA 3'-5' helicase II</fullName>
    </recommendedName>
</protein>
<organism evidence="3 4">
    <name type="scientific">Desulfotalea psychrophila (strain LSv54 / DSM 12343)</name>
    <dbReference type="NCBI Taxonomy" id="177439"/>
    <lineage>
        <taxon>Bacteria</taxon>
        <taxon>Pseudomonadati</taxon>
        <taxon>Thermodesulfobacteriota</taxon>
        <taxon>Desulfobulbia</taxon>
        <taxon>Desulfobulbales</taxon>
        <taxon>Desulfocapsaceae</taxon>
        <taxon>Desulfotalea</taxon>
    </lineage>
</organism>
<dbReference type="InterPro" id="IPR027417">
    <property type="entry name" value="P-loop_NTPase"/>
</dbReference>
<proteinExistence type="predicted"/>
<evidence type="ECO:0000313" key="3">
    <source>
        <dbReference type="EMBL" id="CAG35143.1"/>
    </source>
</evidence>
<evidence type="ECO:0000259" key="2">
    <source>
        <dbReference type="Pfam" id="PF13538"/>
    </source>
</evidence>
<dbReference type="PANTHER" id="PTHR11070:SF2">
    <property type="entry name" value="ATP-DEPENDENT DNA HELICASE SRS2"/>
    <property type="match status" value="1"/>
</dbReference>
<dbReference type="GO" id="GO:0003677">
    <property type="term" value="F:DNA binding"/>
    <property type="evidence" value="ECO:0007669"/>
    <property type="project" value="InterPro"/>
</dbReference>
<dbReference type="HOGENOM" id="CLU_015624_1_0_7"/>
<dbReference type="Pfam" id="PF13538">
    <property type="entry name" value="UvrD_C_2"/>
    <property type="match status" value="1"/>
</dbReference>
<dbReference type="Proteomes" id="UP000000602">
    <property type="component" value="Chromosome"/>
</dbReference>
<dbReference type="InterPro" id="IPR027785">
    <property type="entry name" value="UvrD-like_helicase_C"/>
</dbReference>
<gene>
    <name evidence="3" type="ordered locus">DP0414</name>
</gene>